<reference evidence="2 3" key="1">
    <citation type="journal article" date="2021" name="Elife">
        <title>Chloroplast acquisition without the gene transfer in kleptoplastic sea slugs, Plakobranchus ocellatus.</title>
        <authorList>
            <person name="Maeda T."/>
            <person name="Takahashi S."/>
            <person name="Yoshida T."/>
            <person name="Shimamura S."/>
            <person name="Takaki Y."/>
            <person name="Nagai Y."/>
            <person name="Toyoda A."/>
            <person name="Suzuki Y."/>
            <person name="Arimoto A."/>
            <person name="Ishii H."/>
            <person name="Satoh N."/>
            <person name="Nishiyama T."/>
            <person name="Hasebe M."/>
            <person name="Maruyama T."/>
            <person name="Minagawa J."/>
            <person name="Obokata J."/>
            <person name="Shigenobu S."/>
        </authorList>
    </citation>
    <scope>NUCLEOTIDE SEQUENCE [LARGE SCALE GENOMIC DNA]</scope>
</reference>
<dbReference type="PANTHER" id="PTHR47331:SF5">
    <property type="entry name" value="RIBONUCLEASE H"/>
    <property type="match status" value="1"/>
</dbReference>
<dbReference type="Proteomes" id="UP000762676">
    <property type="component" value="Unassembled WGS sequence"/>
</dbReference>
<comment type="caution">
    <text evidence="2">The sequence shown here is derived from an EMBL/GenBank/DDBJ whole genome shotgun (WGS) entry which is preliminary data.</text>
</comment>
<dbReference type="AlphaFoldDB" id="A0AAV4FXK8"/>
<evidence type="ECO:0000313" key="3">
    <source>
        <dbReference type="Proteomes" id="UP000762676"/>
    </source>
</evidence>
<dbReference type="InterPro" id="IPR040676">
    <property type="entry name" value="DUF5641"/>
</dbReference>
<protein>
    <submittedName>
        <fullName evidence="2">Pro-Pol polyprotein</fullName>
    </submittedName>
</protein>
<keyword evidence="3" id="KW-1185">Reference proteome</keyword>
<gene>
    <name evidence="2" type="ORF">ElyMa_003988500</name>
</gene>
<dbReference type="PANTHER" id="PTHR47331">
    <property type="entry name" value="PHD-TYPE DOMAIN-CONTAINING PROTEIN"/>
    <property type="match status" value="1"/>
</dbReference>
<accession>A0AAV4FXK8</accession>
<sequence>MVLAEITDFCDNFANLLERKELQRKVIEQFWTEWQDEYIQFLPLLRLKKPNDDLRESLMVILRDEGNPRLQWPLAIVTKLYPGRDDLIRAVDLRTAKGKISRPIQKRHKLENF</sequence>
<feature type="domain" description="DUF5641" evidence="1">
    <location>
        <begin position="19"/>
        <end position="106"/>
    </location>
</feature>
<proteinExistence type="predicted"/>
<dbReference type="EMBL" id="BMAT01008110">
    <property type="protein sequence ID" value="GFR78187.1"/>
    <property type="molecule type" value="Genomic_DNA"/>
</dbReference>
<organism evidence="2 3">
    <name type="scientific">Elysia marginata</name>
    <dbReference type="NCBI Taxonomy" id="1093978"/>
    <lineage>
        <taxon>Eukaryota</taxon>
        <taxon>Metazoa</taxon>
        <taxon>Spiralia</taxon>
        <taxon>Lophotrochozoa</taxon>
        <taxon>Mollusca</taxon>
        <taxon>Gastropoda</taxon>
        <taxon>Heterobranchia</taxon>
        <taxon>Euthyneura</taxon>
        <taxon>Panpulmonata</taxon>
        <taxon>Sacoglossa</taxon>
        <taxon>Placobranchoidea</taxon>
        <taxon>Plakobranchidae</taxon>
        <taxon>Elysia</taxon>
    </lineage>
</organism>
<evidence type="ECO:0000259" key="1">
    <source>
        <dbReference type="Pfam" id="PF18701"/>
    </source>
</evidence>
<name>A0AAV4FXK8_9GAST</name>
<evidence type="ECO:0000313" key="2">
    <source>
        <dbReference type="EMBL" id="GFR78187.1"/>
    </source>
</evidence>
<dbReference type="Pfam" id="PF18701">
    <property type="entry name" value="DUF5641"/>
    <property type="match status" value="1"/>
</dbReference>